<dbReference type="InterPro" id="IPR029026">
    <property type="entry name" value="tRNA_m1G_MTases_N"/>
</dbReference>
<dbReference type="InterPro" id="IPR051259">
    <property type="entry name" value="rRNA_Methyltransferase"/>
</dbReference>
<comment type="similarity">
    <text evidence="1">Belongs to the class IV-like SAM-binding methyltransferase superfamily. RNA methyltransferase TrmH family.</text>
</comment>
<dbReference type="CDD" id="cd18109">
    <property type="entry name" value="SpoU-like_RNA-MTase"/>
    <property type="match status" value="1"/>
</dbReference>
<dbReference type="EMBL" id="QUSX01000003">
    <property type="protein sequence ID" value="RRQ47823.1"/>
    <property type="molecule type" value="Genomic_DNA"/>
</dbReference>
<evidence type="ECO:0000256" key="3">
    <source>
        <dbReference type="ARBA" id="ARBA00022679"/>
    </source>
</evidence>
<dbReference type="InterPro" id="IPR029064">
    <property type="entry name" value="Ribosomal_eL30-like_sf"/>
</dbReference>
<organism evidence="5 6">
    <name type="scientific">Maribacter algicola</name>
    <dbReference type="NCBI Taxonomy" id="2498892"/>
    <lineage>
        <taxon>Bacteria</taxon>
        <taxon>Pseudomonadati</taxon>
        <taxon>Bacteroidota</taxon>
        <taxon>Flavobacteriia</taxon>
        <taxon>Flavobacteriales</taxon>
        <taxon>Flavobacteriaceae</taxon>
        <taxon>Maribacter</taxon>
    </lineage>
</organism>
<evidence type="ECO:0000256" key="2">
    <source>
        <dbReference type="ARBA" id="ARBA00022603"/>
    </source>
</evidence>
<evidence type="ECO:0000256" key="1">
    <source>
        <dbReference type="ARBA" id="ARBA00007228"/>
    </source>
</evidence>
<dbReference type="SUPFAM" id="SSF55315">
    <property type="entry name" value="L30e-like"/>
    <property type="match status" value="1"/>
</dbReference>
<reference evidence="6" key="2">
    <citation type="submission" date="2018-12" db="EMBL/GenBank/DDBJ databases">
        <title>Maribacter lutimaris sp. nov., isolated from marine sediment.</title>
        <authorList>
            <person name="Kim K.K."/>
        </authorList>
    </citation>
    <scope>NUCLEOTIDE SEQUENCE [LARGE SCALE GENOMIC DNA]</scope>
    <source>
        <strain evidence="6">PoM-212</strain>
    </source>
</reference>
<dbReference type="GO" id="GO:0006396">
    <property type="term" value="P:RNA processing"/>
    <property type="evidence" value="ECO:0007669"/>
    <property type="project" value="InterPro"/>
</dbReference>
<keyword evidence="2 5" id="KW-0489">Methyltransferase</keyword>
<evidence type="ECO:0000313" key="6">
    <source>
        <dbReference type="Proteomes" id="UP000286990"/>
    </source>
</evidence>
<dbReference type="Pfam" id="PF22435">
    <property type="entry name" value="MRM3-like_sub_bind"/>
    <property type="match status" value="1"/>
</dbReference>
<reference evidence="6" key="1">
    <citation type="submission" date="2018-08" db="EMBL/GenBank/DDBJ databases">
        <authorList>
            <person name="Khan S.A."/>
            <person name="J S.E."/>
        </authorList>
    </citation>
    <scope>NUCLEOTIDE SEQUENCE [LARGE SCALE GENOMIC DNA]</scope>
    <source>
        <strain evidence="6">PoM-212</strain>
    </source>
</reference>
<dbReference type="InterPro" id="IPR013123">
    <property type="entry name" value="SpoU_subst-bd"/>
</dbReference>
<dbReference type="Proteomes" id="UP000286990">
    <property type="component" value="Unassembled WGS sequence"/>
</dbReference>
<dbReference type="InterPro" id="IPR029028">
    <property type="entry name" value="Alpha/beta_knot_MTases"/>
</dbReference>
<protein>
    <submittedName>
        <fullName evidence="5">RNA methyltransferase</fullName>
    </submittedName>
</protein>
<dbReference type="OrthoDB" id="9785673at2"/>
<dbReference type="GO" id="GO:0008173">
    <property type="term" value="F:RNA methyltransferase activity"/>
    <property type="evidence" value="ECO:0007669"/>
    <property type="project" value="InterPro"/>
</dbReference>
<keyword evidence="6" id="KW-1185">Reference proteome</keyword>
<dbReference type="RefSeq" id="WP_125223863.1">
    <property type="nucleotide sequence ID" value="NZ_QUSX01000003.1"/>
</dbReference>
<accession>A0A426RFV5</accession>
<dbReference type="InterPro" id="IPR001537">
    <property type="entry name" value="SpoU_MeTrfase"/>
</dbReference>
<proteinExistence type="inferred from homology"/>
<dbReference type="GO" id="GO:0003723">
    <property type="term" value="F:RNA binding"/>
    <property type="evidence" value="ECO:0007669"/>
    <property type="project" value="InterPro"/>
</dbReference>
<dbReference type="PANTHER" id="PTHR43191:SF2">
    <property type="entry name" value="RRNA METHYLTRANSFERASE 3, MITOCHONDRIAL"/>
    <property type="match status" value="1"/>
</dbReference>
<dbReference type="SUPFAM" id="SSF75217">
    <property type="entry name" value="alpha/beta knot"/>
    <property type="match status" value="1"/>
</dbReference>
<dbReference type="SMART" id="SM00967">
    <property type="entry name" value="SpoU_sub_bind"/>
    <property type="match status" value="1"/>
</dbReference>
<keyword evidence="3" id="KW-0808">Transferase</keyword>
<dbReference type="GO" id="GO:0005737">
    <property type="term" value="C:cytoplasm"/>
    <property type="evidence" value="ECO:0007669"/>
    <property type="project" value="UniProtKB-ARBA"/>
</dbReference>
<dbReference type="PANTHER" id="PTHR43191">
    <property type="entry name" value="RRNA METHYLTRANSFERASE 3"/>
    <property type="match status" value="1"/>
</dbReference>
<dbReference type="Pfam" id="PF00588">
    <property type="entry name" value="SpoU_methylase"/>
    <property type="match status" value="1"/>
</dbReference>
<feature type="domain" description="RNA 2-O ribose methyltransferase substrate binding" evidence="4">
    <location>
        <begin position="26"/>
        <end position="91"/>
    </location>
</feature>
<dbReference type="Gene3D" id="3.40.1280.10">
    <property type="match status" value="1"/>
</dbReference>
<comment type="caution">
    <text evidence="5">The sequence shown here is derived from an EMBL/GenBank/DDBJ whole genome shotgun (WGS) entry which is preliminary data.</text>
</comment>
<gene>
    <name evidence="5" type="ORF">DZC72_15790</name>
</gene>
<name>A0A426RFV5_9FLAO</name>
<dbReference type="InterPro" id="IPR053888">
    <property type="entry name" value="MRM3-like_sub_bind"/>
</dbReference>
<evidence type="ECO:0000313" key="5">
    <source>
        <dbReference type="EMBL" id="RRQ47823.1"/>
    </source>
</evidence>
<dbReference type="Gene3D" id="3.30.1330.30">
    <property type="match status" value="1"/>
</dbReference>
<dbReference type="AlphaFoldDB" id="A0A426RFV5"/>
<sequence>MVVKSELKLIKNLQQKKYRNEKGLFVMEGKKAVEELLESGFEVFKLYSMDQKLRGSWASQVQAISMKELKQVSSLKNPNGVLGVFYKKSIPSLDMDGWTLVLDDVQDPGNLGTIIRLCDWFGIENIICSKETVDCYNPKVLQATMGSIVRVNIFYMDLAEFLKSAEVPVFGTFMEGENIHKTKLPEKGILIMGNEGNGISEPIRSLCNHEISIPQFGKKTTESLNVATATAIFLNEIKRRG</sequence>
<dbReference type="GO" id="GO:0032259">
    <property type="term" value="P:methylation"/>
    <property type="evidence" value="ECO:0007669"/>
    <property type="project" value="UniProtKB-KW"/>
</dbReference>
<evidence type="ECO:0000259" key="4">
    <source>
        <dbReference type="SMART" id="SM00967"/>
    </source>
</evidence>